<sequence>MGSEPAIDVDWEVGWLAWAPPLPSTISCLFFWLVYLELGVGVGVPSPATNLQTNITIRFELVGDIAREAE</sequence>
<evidence type="ECO:0000313" key="2">
    <source>
        <dbReference type="Proteomes" id="UP000233551"/>
    </source>
</evidence>
<proteinExistence type="predicted"/>
<keyword evidence="2" id="KW-1185">Reference proteome</keyword>
<evidence type="ECO:0000313" key="1">
    <source>
        <dbReference type="EMBL" id="PKI33191.1"/>
    </source>
</evidence>
<protein>
    <submittedName>
        <fullName evidence="1">Uncharacterized protein</fullName>
    </submittedName>
</protein>
<dbReference type="Proteomes" id="UP000233551">
    <property type="component" value="Unassembled WGS sequence"/>
</dbReference>
<name>A0A2I0HNE0_PUNGR</name>
<gene>
    <name evidence="1" type="ORF">CRG98_046412</name>
</gene>
<comment type="caution">
    <text evidence="1">The sequence shown here is derived from an EMBL/GenBank/DDBJ whole genome shotgun (WGS) entry which is preliminary data.</text>
</comment>
<dbReference type="EMBL" id="PGOL01006880">
    <property type="protein sequence ID" value="PKI33191.1"/>
    <property type="molecule type" value="Genomic_DNA"/>
</dbReference>
<accession>A0A2I0HNE0</accession>
<reference evidence="1 2" key="1">
    <citation type="submission" date="2017-11" db="EMBL/GenBank/DDBJ databases">
        <title>De-novo sequencing of pomegranate (Punica granatum L.) genome.</title>
        <authorList>
            <person name="Akparov Z."/>
            <person name="Amiraslanov A."/>
            <person name="Hajiyeva S."/>
            <person name="Abbasov M."/>
            <person name="Kaur K."/>
            <person name="Hamwieh A."/>
            <person name="Solovyev V."/>
            <person name="Salamov A."/>
            <person name="Braich B."/>
            <person name="Kosarev P."/>
            <person name="Mahmoud A."/>
            <person name="Hajiyev E."/>
            <person name="Babayeva S."/>
            <person name="Izzatullayeva V."/>
            <person name="Mammadov A."/>
            <person name="Mammadov A."/>
            <person name="Sharifova S."/>
            <person name="Ojaghi J."/>
            <person name="Eynullazada K."/>
            <person name="Bayramov B."/>
            <person name="Abdulazimova A."/>
            <person name="Shahmuradov I."/>
        </authorList>
    </citation>
    <scope>NUCLEOTIDE SEQUENCE [LARGE SCALE GENOMIC DNA]</scope>
    <source>
        <strain evidence="2">cv. AG2017</strain>
        <tissue evidence="1">Leaf</tissue>
    </source>
</reference>
<dbReference type="AlphaFoldDB" id="A0A2I0HNE0"/>
<organism evidence="1 2">
    <name type="scientific">Punica granatum</name>
    <name type="common">Pomegranate</name>
    <dbReference type="NCBI Taxonomy" id="22663"/>
    <lineage>
        <taxon>Eukaryota</taxon>
        <taxon>Viridiplantae</taxon>
        <taxon>Streptophyta</taxon>
        <taxon>Embryophyta</taxon>
        <taxon>Tracheophyta</taxon>
        <taxon>Spermatophyta</taxon>
        <taxon>Magnoliopsida</taxon>
        <taxon>eudicotyledons</taxon>
        <taxon>Gunneridae</taxon>
        <taxon>Pentapetalae</taxon>
        <taxon>rosids</taxon>
        <taxon>malvids</taxon>
        <taxon>Myrtales</taxon>
        <taxon>Lythraceae</taxon>
        <taxon>Punica</taxon>
    </lineage>
</organism>